<dbReference type="EMBL" id="JBHTJG010000004">
    <property type="protein sequence ID" value="MFD0946828.1"/>
    <property type="molecule type" value="Genomic_DNA"/>
</dbReference>
<dbReference type="PRINTS" id="PR01543">
    <property type="entry name" value="ANATRNSFRASE"/>
</dbReference>
<comment type="caution">
    <text evidence="3">The sequence shown here is derived from an EMBL/GenBank/DDBJ whole genome shotgun (WGS) entry which is preliminary data.</text>
</comment>
<organism evidence="3 4">
    <name type="scientific">Sphingomonas canadensis</name>
    <dbReference type="NCBI Taxonomy" id="1219257"/>
    <lineage>
        <taxon>Bacteria</taxon>
        <taxon>Pseudomonadati</taxon>
        <taxon>Pseudomonadota</taxon>
        <taxon>Alphaproteobacteria</taxon>
        <taxon>Sphingomonadales</taxon>
        <taxon>Sphingomonadaceae</taxon>
        <taxon>Sphingomonas</taxon>
    </lineage>
</organism>
<dbReference type="InterPro" id="IPR001447">
    <property type="entry name" value="Arylamine_N-AcTrfase"/>
</dbReference>
<dbReference type="PANTHER" id="PTHR11786">
    <property type="entry name" value="N-HYDROXYARYLAMINE O-ACETYLTRANSFERASE"/>
    <property type="match status" value="1"/>
</dbReference>
<evidence type="ECO:0000313" key="3">
    <source>
        <dbReference type="EMBL" id="MFD0946828.1"/>
    </source>
</evidence>
<dbReference type="Pfam" id="PF00797">
    <property type="entry name" value="Acetyltransf_2"/>
    <property type="match status" value="1"/>
</dbReference>
<dbReference type="Gene3D" id="2.40.128.150">
    <property type="entry name" value="Cysteine proteinases"/>
    <property type="match status" value="1"/>
</dbReference>
<sequence>MELDAYLDRIGYAGPRTPDLATLEGVMRAHVAAVPFENLDVQLGRRLDTALPAIYAKIVGDRRGGWCFEQNGLLGWALAALGFRVTRLSGGVMRERQGEAAMGNHLALKVSLERDWLVDAGFGGSQAAPVPLAEGAHEHPPYRIWLAREPGGHWRFAELFDGGSPFTYDFLDGPADEALLAAKCAELQDIPESPFVQNLVVQRRVGDRHRTLRGRVFSERGPDGVATRTIGSADELVAVLADEFGLRVPAAAGLWDAICERHAALFPETAGA</sequence>
<dbReference type="SUPFAM" id="SSF54001">
    <property type="entry name" value="Cysteine proteinases"/>
    <property type="match status" value="1"/>
</dbReference>
<evidence type="ECO:0000256" key="2">
    <source>
        <dbReference type="RuleBase" id="RU003452"/>
    </source>
</evidence>
<dbReference type="Gene3D" id="3.30.2140.10">
    <property type="entry name" value="Arylamine N-acetyltransferase"/>
    <property type="match status" value="1"/>
</dbReference>
<dbReference type="PANTHER" id="PTHR11786:SF0">
    <property type="entry name" value="ARYLAMINE N-ACETYLTRANSFERASE 4-RELATED"/>
    <property type="match status" value="1"/>
</dbReference>
<dbReference type="RefSeq" id="WP_264944059.1">
    <property type="nucleotide sequence ID" value="NZ_JAPDRA010000004.1"/>
</dbReference>
<keyword evidence="4" id="KW-1185">Reference proteome</keyword>
<reference evidence="4" key="1">
    <citation type="journal article" date="2019" name="Int. J. Syst. Evol. Microbiol.">
        <title>The Global Catalogue of Microorganisms (GCM) 10K type strain sequencing project: providing services to taxonomists for standard genome sequencing and annotation.</title>
        <authorList>
            <consortium name="The Broad Institute Genomics Platform"/>
            <consortium name="The Broad Institute Genome Sequencing Center for Infectious Disease"/>
            <person name="Wu L."/>
            <person name="Ma J."/>
        </authorList>
    </citation>
    <scope>NUCLEOTIDE SEQUENCE [LARGE SCALE GENOMIC DNA]</scope>
    <source>
        <strain evidence="4">CCUG 62982</strain>
    </source>
</reference>
<gene>
    <name evidence="3" type="ORF">ACFQ1E_10805</name>
</gene>
<evidence type="ECO:0000313" key="4">
    <source>
        <dbReference type="Proteomes" id="UP001596977"/>
    </source>
</evidence>
<dbReference type="InterPro" id="IPR038765">
    <property type="entry name" value="Papain-like_cys_pep_sf"/>
</dbReference>
<name>A0ABW3H5V1_9SPHN</name>
<protein>
    <submittedName>
        <fullName evidence="3">Arylamine N-acetyltransferase</fullName>
    </submittedName>
</protein>
<proteinExistence type="inferred from homology"/>
<comment type="similarity">
    <text evidence="1 2">Belongs to the arylamine N-acetyltransferase family.</text>
</comment>
<dbReference type="Proteomes" id="UP001596977">
    <property type="component" value="Unassembled WGS sequence"/>
</dbReference>
<accession>A0ABW3H5V1</accession>
<evidence type="ECO:0000256" key="1">
    <source>
        <dbReference type="ARBA" id="ARBA00006547"/>
    </source>
</evidence>